<gene>
    <name evidence="1" type="ORF">N7498_001162</name>
</gene>
<evidence type="ECO:0000313" key="1">
    <source>
        <dbReference type="EMBL" id="KAJ5219063.1"/>
    </source>
</evidence>
<dbReference type="GeneID" id="83175525"/>
<evidence type="ECO:0000313" key="2">
    <source>
        <dbReference type="Proteomes" id="UP001150904"/>
    </source>
</evidence>
<dbReference type="Proteomes" id="UP001150904">
    <property type="component" value="Unassembled WGS sequence"/>
</dbReference>
<comment type="caution">
    <text evidence="1">The sequence shown here is derived from an EMBL/GenBank/DDBJ whole genome shotgun (WGS) entry which is preliminary data.</text>
</comment>
<dbReference type="EMBL" id="JAPQKR010000004">
    <property type="protein sequence ID" value="KAJ5219063.1"/>
    <property type="molecule type" value="Genomic_DNA"/>
</dbReference>
<protein>
    <submittedName>
        <fullName evidence="1">Uncharacterized protein</fullName>
    </submittedName>
</protein>
<dbReference type="AlphaFoldDB" id="A0A9W9TDS5"/>
<dbReference type="Gene3D" id="3.90.180.10">
    <property type="entry name" value="Medium-chain alcohol dehydrogenases, catalytic domain"/>
    <property type="match status" value="1"/>
</dbReference>
<proteinExistence type="predicted"/>
<sequence length="125" mass="13748">MLTWREIYCHSDASPGQKFAGTVANLLSESAFKPHGEVFGMAHADRGSMWAECVVLESEIELKPSTLTWEEATAWPLSAQAAFEAPGHAGVLLPDDSDRKVLRGQDAMIASDDDWKQIEDMATRI</sequence>
<accession>A0A9W9TDS5</accession>
<dbReference type="Gene3D" id="3.40.50.720">
    <property type="entry name" value="NAD(P)-binding Rossmann-like Domain"/>
    <property type="match status" value="1"/>
</dbReference>
<dbReference type="RefSeq" id="XP_058313636.1">
    <property type="nucleotide sequence ID" value="XM_058448225.1"/>
</dbReference>
<organism evidence="1 2">
    <name type="scientific">Penicillium cinerascens</name>
    <dbReference type="NCBI Taxonomy" id="70096"/>
    <lineage>
        <taxon>Eukaryota</taxon>
        <taxon>Fungi</taxon>
        <taxon>Dikarya</taxon>
        <taxon>Ascomycota</taxon>
        <taxon>Pezizomycotina</taxon>
        <taxon>Eurotiomycetes</taxon>
        <taxon>Eurotiomycetidae</taxon>
        <taxon>Eurotiales</taxon>
        <taxon>Aspergillaceae</taxon>
        <taxon>Penicillium</taxon>
    </lineage>
</organism>
<dbReference type="OrthoDB" id="3509362at2759"/>
<keyword evidence="2" id="KW-1185">Reference proteome</keyword>
<reference evidence="1" key="1">
    <citation type="submission" date="2022-12" db="EMBL/GenBank/DDBJ databases">
        <authorList>
            <person name="Petersen C."/>
        </authorList>
    </citation>
    <scope>NUCLEOTIDE SEQUENCE</scope>
    <source>
        <strain evidence="1">IBT 15544</strain>
    </source>
</reference>
<reference evidence="1" key="2">
    <citation type="journal article" date="2023" name="IMA Fungus">
        <title>Comparative genomic study of the Penicillium genus elucidates a diverse pangenome and 15 lateral gene transfer events.</title>
        <authorList>
            <person name="Petersen C."/>
            <person name="Sorensen T."/>
            <person name="Nielsen M.R."/>
            <person name="Sondergaard T.E."/>
            <person name="Sorensen J.L."/>
            <person name="Fitzpatrick D.A."/>
            <person name="Frisvad J.C."/>
            <person name="Nielsen K.L."/>
        </authorList>
    </citation>
    <scope>NUCLEOTIDE SEQUENCE</scope>
    <source>
        <strain evidence="1">IBT 15544</strain>
    </source>
</reference>
<name>A0A9W9TDS5_9EURO</name>